<dbReference type="CDD" id="cd09272">
    <property type="entry name" value="RNase_HI_RT_Ty1"/>
    <property type="match status" value="1"/>
</dbReference>
<dbReference type="InterPro" id="IPR036397">
    <property type="entry name" value="RNaseH_sf"/>
</dbReference>
<dbReference type="EMBL" id="BKCJ010156739">
    <property type="protein sequence ID" value="GEY16511.1"/>
    <property type="molecule type" value="Genomic_DNA"/>
</dbReference>
<proteinExistence type="predicted"/>
<dbReference type="AlphaFoldDB" id="A0A699HKX1"/>
<dbReference type="InterPro" id="IPR012337">
    <property type="entry name" value="RNaseH-like_sf"/>
</dbReference>
<dbReference type="Pfam" id="PF07727">
    <property type="entry name" value="RVT_2"/>
    <property type="match status" value="1"/>
</dbReference>
<dbReference type="InterPro" id="IPR013103">
    <property type="entry name" value="RVT_2"/>
</dbReference>
<gene>
    <name evidence="2" type="ORF">Tci_388485</name>
</gene>
<dbReference type="PANTHER" id="PTHR11439">
    <property type="entry name" value="GAG-POL-RELATED RETROTRANSPOSON"/>
    <property type="match status" value="1"/>
</dbReference>
<dbReference type="GO" id="GO:0003676">
    <property type="term" value="F:nucleic acid binding"/>
    <property type="evidence" value="ECO:0007669"/>
    <property type="project" value="InterPro"/>
</dbReference>
<accession>A0A699HKX1</accession>
<evidence type="ECO:0000259" key="1">
    <source>
        <dbReference type="Pfam" id="PF07727"/>
    </source>
</evidence>
<feature type="domain" description="Reverse transcriptase Ty1/copia-type" evidence="1">
    <location>
        <begin position="165"/>
        <end position="220"/>
    </location>
</feature>
<sequence>MLRRNDDSDESSSLMMLVMATKDMNDLFDVSDLKLIIGHSNVTLAKMTHMGNLRLNNDVILFNVLVVPEYTDLSKGKVLGNGSEFGGLCLFDKEYNKSAISNNRIVHQITCAYTPHQNGIAERKHEHLLNVARSLMFQRSSFEEAFKDRNWINVMNDKTHALYENDTWCLTDLPAGRKPIGSKWVFKIKYKSDGKIDRFKAKGFGQKEGINYEKAFSPVMDVNNAFLYGDLNEEEYMLPLPSFFNPSDKKHMHVPFKSHLDIALRLLKYLKLAPGNGIQFLKRHNGFNNTSFSDSDWAKSPITRRSIFGYCVFVNGYLISWKSKNQATLSKSSAEAEYRSMASATCEVMWIVKIMRDLNVDNLLTAELYYDNKSAIQIAANLVMHERQSILI</sequence>
<dbReference type="SUPFAM" id="SSF53098">
    <property type="entry name" value="Ribonuclease H-like"/>
    <property type="match status" value="1"/>
</dbReference>
<dbReference type="PANTHER" id="PTHR11439:SF489">
    <property type="entry name" value="RNA-DIRECTED DNA POLYMERASE"/>
    <property type="match status" value="1"/>
</dbReference>
<comment type="caution">
    <text evidence="2">The sequence shown here is derived from an EMBL/GenBank/DDBJ whole genome shotgun (WGS) entry which is preliminary data.</text>
</comment>
<organism evidence="2">
    <name type="scientific">Tanacetum cinerariifolium</name>
    <name type="common">Dalmatian daisy</name>
    <name type="synonym">Chrysanthemum cinerariifolium</name>
    <dbReference type="NCBI Taxonomy" id="118510"/>
    <lineage>
        <taxon>Eukaryota</taxon>
        <taxon>Viridiplantae</taxon>
        <taxon>Streptophyta</taxon>
        <taxon>Embryophyta</taxon>
        <taxon>Tracheophyta</taxon>
        <taxon>Spermatophyta</taxon>
        <taxon>Magnoliopsida</taxon>
        <taxon>eudicotyledons</taxon>
        <taxon>Gunneridae</taxon>
        <taxon>Pentapetalae</taxon>
        <taxon>asterids</taxon>
        <taxon>campanulids</taxon>
        <taxon>Asterales</taxon>
        <taxon>Asteraceae</taxon>
        <taxon>Asteroideae</taxon>
        <taxon>Anthemideae</taxon>
        <taxon>Anthemidinae</taxon>
        <taxon>Tanacetum</taxon>
    </lineage>
</organism>
<dbReference type="Gene3D" id="3.30.420.10">
    <property type="entry name" value="Ribonuclease H-like superfamily/Ribonuclease H"/>
    <property type="match status" value="1"/>
</dbReference>
<name>A0A699HKX1_TANCI</name>
<evidence type="ECO:0000313" key="2">
    <source>
        <dbReference type="EMBL" id="GEY16511.1"/>
    </source>
</evidence>
<reference evidence="2" key="1">
    <citation type="journal article" date="2019" name="Sci. Rep.">
        <title>Draft genome of Tanacetum cinerariifolium, the natural source of mosquito coil.</title>
        <authorList>
            <person name="Yamashiro T."/>
            <person name="Shiraishi A."/>
            <person name="Satake H."/>
            <person name="Nakayama K."/>
        </authorList>
    </citation>
    <scope>NUCLEOTIDE SEQUENCE</scope>
</reference>
<protein>
    <submittedName>
        <fullName evidence="2">Ribonuclease H-like domain-containing protein</fullName>
    </submittedName>
</protein>